<dbReference type="Pfam" id="PF00408">
    <property type="entry name" value="PGM_PMM_IV"/>
    <property type="match status" value="1"/>
</dbReference>
<feature type="domain" description="Alpha-D-phosphohexomutase C-terminal" evidence="7">
    <location>
        <begin position="367"/>
        <end position="439"/>
    </location>
</feature>
<evidence type="ECO:0000259" key="7">
    <source>
        <dbReference type="Pfam" id="PF00408"/>
    </source>
</evidence>
<evidence type="ECO:0000259" key="9">
    <source>
        <dbReference type="Pfam" id="PF02879"/>
    </source>
</evidence>
<dbReference type="InterPro" id="IPR005843">
    <property type="entry name" value="A-D-PHexomutase_C"/>
</dbReference>
<evidence type="ECO:0000256" key="4">
    <source>
        <dbReference type="ARBA" id="ARBA00022723"/>
    </source>
</evidence>
<accession>A0A485M1Q7</accession>
<evidence type="ECO:0000256" key="1">
    <source>
        <dbReference type="ARBA" id="ARBA00001946"/>
    </source>
</evidence>
<dbReference type="PROSITE" id="PS00710">
    <property type="entry name" value="PGM_PMM"/>
    <property type="match status" value="1"/>
</dbReference>
<keyword evidence="6 11" id="KW-0413">Isomerase</keyword>
<feature type="domain" description="Alpha-D-phosphohexomutase alpha/beta/alpha" evidence="10">
    <location>
        <begin position="253"/>
        <end position="356"/>
    </location>
</feature>
<reference evidence="11" key="1">
    <citation type="submission" date="2019-03" db="EMBL/GenBank/DDBJ databases">
        <authorList>
            <person name="Hao L."/>
        </authorList>
    </citation>
    <scope>NUCLEOTIDE SEQUENCE</scope>
</reference>
<name>A0A485M1Q7_9ZZZZ</name>
<dbReference type="InterPro" id="IPR005845">
    <property type="entry name" value="A-D-PHexomutase_a/b/a-II"/>
</dbReference>
<evidence type="ECO:0000256" key="3">
    <source>
        <dbReference type="ARBA" id="ARBA00022553"/>
    </source>
</evidence>
<keyword evidence="3" id="KW-0597">Phosphoprotein</keyword>
<evidence type="ECO:0000256" key="2">
    <source>
        <dbReference type="ARBA" id="ARBA00010231"/>
    </source>
</evidence>
<proteinExistence type="inferred from homology"/>
<dbReference type="SUPFAM" id="SSF55957">
    <property type="entry name" value="Phosphoglucomutase, C-terminal domain"/>
    <property type="match status" value="1"/>
</dbReference>
<dbReference type="PANTHER" id="PTHR43771">
    <property type="entry name" value="PHOSPHOMANNOMUTASE"/>
    <property type="match status" value="1"/>
</dbReference>
<evidence type="ECO:0000256" key="6">
    <source>
        <dbReference type="ARBA" id="ARBA00023235"/>
    </source>
</evidence>
<dbReference type="PRINTS" id="PR00509">
    <property type="entry name" value="PGMPMM"/>
</dbReference>
<dbReference type="Pfam" id="PF02880">
    <property type="entry name" value="PGM_PMM_III"/>
    <property type="match status" value="1"/>
</dbReference>
<dbReference type="CDD" id="cd03089">
    <property type="entry name" value="PMM_PGM"/>
    <property type="match status" value="1"/>
</dbReference>
<dbReference type="PANTHER" id="PTHR43771:SF2">
    <property type="entry name" value="PHOSPHOMANNOMUTASE_PHOSPHOGLUCOMUTASE"/>
    <property type="match status" value="1"/>
</dbReference>
<dbReference type="EC" id="5.4.2.2" evidence="11"/>
<keyword evidence="4" id="KW-0479">Metal-binding</keyword>
<dbReference type="GO" id="GO:0004614">
    <property type="term" value="F:phosphoglucomutase activity"/>
    <property type="evidence" value="ECO:0007669"/>
    <property type="project" value="UniProtKB-EC"/>
</dbReference>
<dbReference type="Gene3D" id="3.30.310.50">
    <property type="entry name" value="Alpha-D-phosphohexomutase, C-terminal domain"/>
    <property type="match status" value="1"/>
</dbReference>
<dbReference type="InterPro" id="IPR005844">
    <property type="entry name" value="A-D-PHexomutase_a/b/a-I"/>
</dbReference>
<dbReference type="Gene3D" id="3.40.120.10">
    <property type="entry name" value="Alpha-D-Glucose-1,6-Bisphosphate, subunit A, domain 3"/>
    <property type="match status" value="3"/>
</dbReference>
<sequence length="452" mass="50390">MNPQVFREYDIRGVVGRDLDEEFVRRFARAMGAYWVERRVKRVSIGMDARLSSPVFRDILKDGITKSGIDVYDLGLVPTPVMYYSLFRLDLDGGIQITGSHNPADNNGFKIALGKSTIYGGEILKIRDIMERGATAEGSGSACDYDIVPEYIDDVLSRIGACPRRLKIIIDPGNGVGGRTAMEIYSRMGMDVKGICLEPDGTFPNHHPDPTTAEGVEMLKRQVLQDKAHLGIGFDGDADRIGVIDSRGKPVYGDMITTILACEILKKRPGEKIIGEVKCSRVFFDEVRRCGGVPIMARVGHSPMKARLHEENAALAGEMSGHIFFNDRWYGFDDAVYAGARLLEILSAQQDPQAVFDSLPKMHNTPEIRIDCPDEIKFKVVKEFAEYARSISDECVDIDGVRFTRDGSWGLVRPSNTQPVIVLRFEAETDEDLSRIERDTRGYLDGIIRDLS</sequence>
<dbReference type="InterPro" id="IPR016055">
    <property type="entry name" value="A-D-PHexomutase_a/b/a-I/II/III"/>
</dbReference>
<organism evidence="11">
    <name type="scientific">anaerobic digester metagenome</name>
    <dbReference type="NCBI Taxonomy" id="1263854"/>
    <lineage>
        <taxon>unclassified sequences</taxon>
        <taxon>metagenomes</taxon>
        <taxon>ecological metagenomes</taxon>
    </lineage>
</organism>
<dbReference type="Pfam" id="PF02879">
    <property type="entry name" value="PGM_PMM_II"/>
    <property type="match status" value="1"/>
</dbReference>
<dbReference type="GO" id="GO:0004615">
    <property type="term" value="F:phosphomannomutase activity"/>
    <property type="evidence" value="ECO:0007669"/>
    <property type="project" value="UniProtKB-EC"/>
</dbReference>
<evidence type="ECO:0000313" key="11">
    <source>
        <dbReference type="EMBL" id="VFU15623.1"/>
    </source>
</evidence>
<evidence type="ECO:0000259" key="10">
    <source>
        <dbReference type="Pfam" id="PF02880"/>
    </source>
</evidence>
<dbReference type="Pfam" id="PF02878">
    <property type="entry name" value="PGM_PMM_I"/>
    <property type="match status" value="1"/>
</dbReference>
<evidence type="ECO:0000256" key="5">
    <source>
        <dbReference type="ARBA" id="ARBA00022842"/>
    </source>
</evidence>
<feature type="domain" description="Alpha-D-phosphohexomutase alpha/beta/alpha" evidence="8">
    <location>
        <begin position="4"/>
        <end position="132"/>
    </location>
</feature>
<dbReference type="EC" id="5.4.2.8" evidence="11"/>
<dbReference type="GO" id="GO:0000287">
    <property type="term" value="F:magnesium ion binding"/>
    <property type="evidence" value="ECO:0007669"/>
    <property type="project" value="InterPro"/>
</dbReference>
<dbReference type="InterPro" id="IPR005846">
    <property type="entry name" value="A-D-PHexomutase_a/b/a-III"/>
</dbReference>
<dbReference type="InterPro" id="IPR005841">
    <property type="entry name" value="Alpha-D-phosphohexomutase_SF"/>
</dbReference>
<keyword evidence="5" id="KW-0460">Magnesium</keyword>
<dbReference type="InterPro" id="IPR016066">
    <property type="entry name" value="A-D-PHexomutase_CS"/>
</dbReference>
<dbReference type="EMBL" id="CAADRM010000107">
    <property type="protein sequence ID" value="VFU15623.1"/>
    <property type="molecule type" value="Genomic_DNA"/>
</dbReference>
<comment type="cofactor">
    <cofactor evidence="1">
        <name>Mg(2+)</name>
        <dbReference type="ChEBI" id="CHEBI:18420"/>
    </cofactor>
</comment>
<gene>
    <name evidence="11" type="primary">algC</name>
    <name evidence="11" type="ORF">SCFA_430012</name>
</gene>
<dbReference type="InterPro" id="IPR036900">
    <property type="entry name" value="A-D-PHexomutase_C_sf"/>
</dbReference>
<dbReference type="AlphaFoldDB" id="A0A485M1Q7"/>
<feature type="domain" description="Alpha-D-phosphohexomutase alpha/beta/alpha" evidence="9">
    <location>
        <begin position="150"/>
        <end position="248"/>
    </location>
</feature>
<dbReference type="GO" id="GO:0005975">
    <property type="term" value="P:carbohydrate metabolic process"/>
    <property type="evidence" value="ECO:0007669"/>
    <property type="project" value="InterPro"/>
</dbReference>
<dbReference type="SUPFAM" id="SSF53738">
    <property type="entry name" value="Phosphoglucomutase, first 3 domains"/>
    <property type="match status" value="3"/>
</dbReference>
<evidence type="ECO:0000259" key="8">
    <source>
        <dbReference type="Pfam" id="PF02878"/>
    </source>
</evidence>
<comment type="similarity">
    <text evidence="2">Belongs to the phosphohexose mutase family.</text>
</comment>
<protein>
    <submittedName>
        <fullName evidence="11">Phosphomannomutase/phosphoglucomutase</fullName>
        <ecNumber evidence="11">5.4.2.2</ecNumber>
        <ecNumber evidence="11">5.4.2.8</ecNumber>
    </submittedName>
</protein>